<accession>A0A0C3JT52</accession>
<dbReference type="AlphaFoldDB" id="A0A0C3JT52"/>
<reference evidence="3" key="2">
    <citation type="submission" date="2015-01" db="EMBL/GenBank/DDBJ databases">
        <title>Evolutionary Origins and Diversification of the Mycorrhizal Mutualists.</title>
        <authorList>
            <consortium name="DOE Joint Genome Institute"/>
            <consortium name="Mycorrhizal Genomics Consortium"/>
            <person name="Kohler A."/>
            <person name="Kuo A."/>
            <person name="Nagy L.G."/>
            <person name="Floudas D."/>
            <person name="Copeland A."/>
            <person name="Barry K.W."/>
            <person name="Cichocki N."/>
            <person name="Veneault-Fourrey C."/>
            <person name="LaButti K."/>
            <person name="Lindquist E.A."/>
            <person name="Lipzen A."/>
            <person name="Lundell T."/>
            <person name="Morin E."/>
            <person name="Murat C."/>
            <person name="Riley R."/>
            <person name="Ohm R."/>
            <person name="Sun H."/>
            <person name="Tunlid A."/>
            <person name="Henrissat B."/>
            <person name="Grigoriev I.V."/>
            <person name="Hibbett D.S."/>
            <person name="Martin F."/>
        </authorList>
    </citation>
    <scope>NUCLEOTIDE SEQUENCE [LARGE SCALE GENOMIC DNA]</scope>
    <source>
        <strain evidence="3">Marx 270</strain>
    </source>
</reference>
<keyword evidence="3" id="KW-1185">Reference proteome</keyword>
<sequence length="245" mass="27038">MVFLIWRLFPLFLWPSPCKDVIGAPLATRFLPFFAPIDGNGICIGGSATECGPLAVSWTGESMFPALSAFVCIGARAAKAPSGSLFSPSTTPLYGTLYHPRHTAETKEITPFLNCHCHKGNSLCCQCMMKLGSLWGVQPICYKWQGPPAAPAATQLHPRLSHSHIPRKLSSNILRLQRLPRSGTACFYHGDHSWGGVHHASIGCDNDERRLDGRCSSGYLDYIFDVGYWWQIRRLFSVSNRGGLE</sequence>
<dbReference type="HOGENOM" id="CLU_1133972_0_0_1"/>
<dbReference type="InParanoid" id="A0A0C3JT52"/>
<evidence type="ECO:0000256" key="1">
    <source>
        <dbReference type="SAM" id="SignalP"/>
    </source>
</evidence>
<evidence type="ECO:0000313" key="3">
    <source>
        <dbReference type="Proteomes" id="UP000054217"/>
    </source>
</evidence>
<gene>
    <name evidence="2" type="ORF">M404DRAFT_672843</name>
</gene>
<reference evidence="2 3" key="1">
    <citation type="submission" date="2014-04" db="EMBL/GenBank/DDBJ databases">
        <authorList>
            <consortium name="DOE Joint Genome Institute"/>
            <person name="Kuo A."/>
            <person name="Kohler A."/>
            <person name="Costa M.D."/>
            <person name="Nagy L.G."/>
            <person name="Floudas D."/>
            <person name="Copeland A."/>
            <person name="Barry K.W."/>
            <person name="Cichocki N."/>
            <person name="Veneault-Fourrey C."/>
            <person name="LaButti K."/>
            <person name="Lindquist E.A."/>
            <person name="Lipzen A."/>
            <person name="Lundell T."/>
            <person name="Morin E."/>
            <person name="Murat C."/>
            <person name="Sun H."/>
            <person name="Tunlid A."/>
            <person name="Henrissat B."/>
            <person name="Grigoriev I.V."/>
            <person name="Hibbett D.S."/>
            <person name="Martin F."/>
            <person name="Nordberg H.P."/>
            <person name="Cantor M.N."/>
            <person name="Hua S.X."/>
        </authorList>
    </citation>
    <scope>NUCLEOTIDE SEQUENCE [LARGE SCALE GENOMIC DNA]</scope>
    <source>
        <strain evidence="2 3">Marx 270</strain>
    </source>
</reference>
<feature type="chain" id="PRO_5002166283" description="Secreted protein" evidence="1">
    <location>
        <begin position="24"/>
        <end position="245"/>
    </location>
</feature>
<organism evidence="2 3">
    <name type="scientific">Pisolithus tinctorius Marx 270</name>
    <dbReference type="NCBI Taxonomy" id="870435"/>
    <lineage>
        <taxon>Eukaryota</taxon>
        <taxon>Fungi</taxon>
        <taxon>Dikarya</taxon>
        <taxon>Basidiomycota</taxon>
        <taxon>Agaricomycotina</taxon>
        <taxon>Agaricomycetes</taxon>
        <taxon>Agaricomycetidae</taxon>
        <taxon>Boletales</taxon>
        <taxon>Sclerodermatineae</taxon>
        <taxon>Pisolithaceae</taxon>
        <taxon>Pisolithus</taxon>
    </lineage>
</organism>
<evidence type="ECO:0000313" key="2">
    <source>
        <dbReference type="EMBL" id="KIO12313.1"/>
    </source>
</evidence>
<proteinExistence type="predicted"/>
<name>A0A0C3JT52_PISTI</name>
<evidence type="ECO:0008006" key="4">
    <source>
        <dbReference type="Google" id="ProtNLM"/>
    </source>
</evidence>
<feature type="signal peptide" evidence="1">
    <location>
        <begin position="1"/>
        <end position="23"/>
    </location>
</feature>
<keyword evidence="1" id="KW-0732">Signal</keyword>
<protein>
    <recommendedName>
        <fullName evidence="4">Secreted protein</fullName>
    </recommendedName>
</protein>
<dbReference type="Proteomes" id="UP000054217">
    <property type="component" value="Unassembled WGS sequence"/>
</dbReference>
<dbReference type="EMBL" id="KN831947">
    <property type="protein sequence ID" value="KIO12313.1"/>
    <property type="molecule type" value="Genomic_DNA"/>
</dbReference>